<gene>
    <name evidence="1" type="ORF">Tcan_11730</name>
</gene>
<sequence length="83" mass="9656">MANGVTDLKEEDMREETRLCSLGESRIVIDAIIRLAQTAQQLLIRTDDNDEPRAVEIDLWSLYHKLPPVLILKPIQEIRREEM</sequence>
<keyword evidence="2" id="KW-1185">Reference proteome</keyword>
<dbReference type="Proteomes" id="UP000031036">
    <property type="component" value="Unassembled WGS sequence"/>
</dbReference>
<evidence type="ECO:0000313" key="2">
    <source>
        <dbReference type="Proteomes" id="UP000031036"/>
    </source>
</evidence>
<name>A0A0B2UWA4_TOXCA</name>
<reference evidence="1 2" key="1">
    <citation type="submission" date="2014-11" db="EMBL/GenBank/DDBJ databases">
        <title>Genetic blueprint of the zoonotic pathogen Toxocara canis.</title>
        <authorList>
            <person name="Zhu X.-Q."/>
            <person name="Korhonen P.K."/>
            <person name="Cai H."/>
            <person name="Young N.D."/>
            <person name="Nejsum P."/>
            <person name="von Samson-Himmelstjerna G."/>
            <person name="Boag P.R."/>
            <person name="Tan P."/>
            <person name="Li Q."/>
            <person name="Min J."/>
            <person name="Yang Y."/>
            <person name="Wang X."/>
            <person name="Fang X."/>
            <person name="Hall R.S."/>
            <person name="Hofmann A."/>
            <person name="Sternberg P.W."/>
            <person name="Jex A.R."/>
            <person name="Gasser R.B."/>
        </authorList>
    </citation>
    <scope>NUCLEOTIDE SEQUENCE [LARGE SCALE GENOMIC DNA]</scope>
    <source>
        <strain evidence="1">PN_DK_2014</strain>
    </source>
</reference>
<comment type="caution">
    <text evidence="1">The sequence shown here is derived from an EMBL/GenBank/DDBJ whole genome shotgun (WGS) entry which is preliminary data.</text>
</comment>
<dbReference type="EMBL" id="JPKZ01003105">
    <property type="protein sequence ID" value="KHN73534.1"/>
    <property type="molecule type" value="Genomic_DNA"/>
</dbReference>
<evidence type="ECO:0000313" key="1">
    <source>
        <dbReference type="EMBL" id="KHN73534.1"/>
    </source>
</evidence>
<protein>
    <submittedName>
        <fullName evidence="1">Uncharacterized protein</fullName>
    </submittedName>
</protein>
<proteinExistence type="predicted"/>
<accession>A0A0B2UWA4</accession>
<organism evidence="1 2">
    <name type="scientific">Toxocara canis</name>
    <name type="common">Canine roundworm</name>
    <dbReference type="NCBI Taxonomy" id="6265"/>
    <lineage>
        <taxon>Eukaryota</taxon>
        <taxon>Metazoa</taxon>
        <taxon>Ecdysozoa</taxon>
        <taxon>Nematoda</taxon>
        <taxon>Chromadorea</taxon>
        <taxon>Rhabditida</taxon>
        <taxon>Spirurina</taxon>
        <taxon>Ascaridomorpha</taxon>
        <taxon>Ascaridoidea</taxon>
        <taxon>Toxocaridae</taxon>
        <taxon>Toxocara</taxon>
    </lineage>
</organism>
<dbReference type="AlphaFoldDB" id="A0A0B2UWA4"/>